<dbReference type="InterPro" id="IPR020449">
    <property type="entry name" value="Tscrpt_reg_AraC-type_HTH"/>
</dbReference>
<dbReference type="SUPFAM" id="SSF46689">
    <property type="entry name" value="Homeodomain-like"/>
    <property type="match status" value="1"/>
</dbReference>
<gene>
    <name evidence="5" type="ORF">GGD46_006634</name>
</gene>
<dbReference type="PROSITE" id="PS00041">
    <property type="entry name" value="HTH_ARAC_FAMILY_1"/>
    <property type="match status" value="1"/>
</dbReference>
<dbReference type="PROSITE" id="PS01124">
    <property type="entry name" value="HTH_ARAC_FAMILY_2"/>
    <property type="match status" value="1"/>
</dbReference>
<dbReference type="RefSeq" id="WP_184711238.1">
    <property type="nucleotide sequence ID" value="NZ_JACHBG010000036.1"/>
</dbReference>
<feature type="domain" description="HTH araC/xylS-type" evidence="4">
    <location>
        <begin position="198"/>
        <end position="298"/>
    </location>
</feature>
<keyword evidence="3" id="KW-0804">Transcription</keyword>
<sequence>MPAKIARELWRDLISVLFDAQPTGASNDDFFVGLDAWLVDGVGFASMKASPHRFNRSRNKIARDGMDGYLLQFYTDGESQDWNGRYSARKGDLYVLDMARPISTATNPHSHIDIVVPRRLLAPLLKQPDDSHELVLDANLPLVSLLRSTASCYLQNLSRFSVGEAQASLAPLLGLAAAAINGSITEDNSSAVDTALLARIRQYIDLRIFDPSLSLEGVLGAFGVSRRTLYRLFEPFGGFQSYVRKRRLDLARRALQTGPMQSLSISEIAEMHGFSSPELFARSFRKQFGLTPREMRFHAGDGLPDVENAGQHELWSRWVIDIGR</sequence>
<keyword evidence="1" id="KW-0805">Transcription regulation</keyword>
<dbReference type="InterPro" id="IPR018062">
    <property type="entry name" value="HTH_AraC-typ_CS"/>
</dbReference>
<name>A0A7X0MFR8_9HYPH</name>
<evidence type="ECO:0000256" key="2">
    <source>
        <dbReference type="ARBA" id="ARBA00023125"/>
    </source>
</evidence>
<reference evidence="5 6" key="1">
    <citation type="submission" date="2020-08" db="EMBL/GenBank/DDBJ databases">
        <title>Genomic Encyclopedia of Type Strains, Phase IV (KMG-V): Genome sequencing to study the core and pangenomes of soil and plant-associated prokaryotes.</title>
        <authorList>
            <person name="Whitman W."/>
        </authorList>
    </citation>
    <scope>NUCLEOTIDE SEQUENCE [LARGE SCALE GENOMIC DNA]</scope>
    <source>
        <strain evidence="5 6">SEMIA 4060</strain>
    </source>
</reference>
<dbReference type="Gene3D" id="1.10.10.60">
    <property type="entry name" value="Homeodomain-like"/>
    <property type="match status" value="1"/>
</dbReference>
<dbReference type="InterPro" id="IPR009057">
    <property type="entry name" value="Homeodomain-like_sf"/>
</dbReference>
<accession>A0A7X0MFR8</accession>
<dbReference type="PANTHER" id="PTHR46796">
    <property type="entry name" value="HTH-TYPE TRANSCRIPTIONAL ACTIVATOR RHAS-RELATED"/>
    <property type="match status" value="1"/>
</dbReference>
<evidence type="ECO:0000256" key="1">
    <source>
        <dbReference type="ARBA" id="ARBA00023015"/>
    </source>
</evidence>
<comment type="caution">
    <text evidence="5">The sequence shown here is derived from an EMBL/GenBank/DDBJ whole genome shotgun (WGS) entry which is preliminary data.</text>
</comment>
<dbReference type="GO" id="GO:0043565">
    <property type="term" value="F:sequence-specific DNA binding"/>
    <property type="evidence" value="ECO:0007669"/>
    <property type="project" value="InterPro"/>
</dbReference>
<dbReference type="AlphaFoldDB" id="A0A7X0MFR8"/>
<evidence type="ECO:0000259" key="4">
    <source>
        <dbReference type="PROSITE" id="PS01124"/>
    </source>
</evidence>
<protein>
    <submittedName>
        <fullName evidence="5">AraC-like DNA-binding protein</fullName>
    </submittedName>
</protein>
<dbReference type="InterPro" id="IPR050204">
    <property type="entry name" value="AraC_XylS_family_regulators"/>
</dbReference>
<dbReference type="PRINTS" id="PR00032">
    <property type="entry name" value="HTHARAC"/>
</dbReference>
<dbReference type="Pfam" id="PF12833">
    <property type="entry name" value="HTH_18"/>
    <property type="match status" value="1"/>
</dbReference>
<dbReference type="PANTHER" id="PTHR46796:SF6">
    <property type="entry name" value="ARAC SUBFAMILY"/>
    <property type="match status" value="1"/>
</dbReference>
<evidence type="ECO:0000313" key="6">
    <source>
        <dbReference type="Proteomes" id="UP000565576"/>
    </source>
</evidence>
<proteinExistence type="predicted"/>
<dbReference type="Proteomes" id="UP000565576">
    <property type="component" value="Unassembled WGS sequence"/>
</dbReference>
<dbReference type="InterPro" id="IPR018060">
    <property type="entry name" value="HTH_AraC"/>
</dbReference>
<keyword evidence="2 5" id="KW-0238">DNA-binding</keyword>
<evidence type="ECO:0000256" key="3">
    <source>
        <dbReference type="ARBA" id="ARBA00023163"/>
    </source>
</evidence>
<dbReference type="EMBL" id="JACHBG010000036">
    <property type="protein sequence ID" value="MBB6489307.1"/>
    <property type="molecule type" value="Genomic_DNA"/>
</dbReference>
<dbReference type="SMART" id="SM00342">
    <property type="entry name" value="HTH_ARAC"/>
    <property type="match status" value="1"/>
</dbReference>
<organism evidence="5 6">
    <name type="scientific">Rhizobium lusitanum</name>
    <dbReference type="NCBI Taxonomy" id="293958"/>
    <lineage>
        <taxon>Bacteria</taxon>
        <taxon>Pseudomonadati</taxon>
        <taxon>Pseudomonadota</taxon>
        <taxon>Alphaproteobacteria</taxon>
        <taxon>Hyphomicrobiales</taxon>
        <taxon>Rhizobiaceae</taxon>
        <taxon>Rhizobium/Agrobacterium group</taxon>
        <taxon>Rhizobium</taxon>
    </lineage>
</organism>
<dbReference type="GO" id="GO:0003700">
    <property type="term" value="F:DNA-binding transcription factor activity"/>
    <property type="evidence" value="ECO:0007669"/>
    <property type="project" value="InterPro"/>
</dbReference>
<evidence type="ECO:0000313" key="5">
    <source>
        <dbReference type="EMBL" id="MBB6489307.1"/>
    </source>
</evidence>